<dbReference type="Gene3D" id="3.40.50.720">
    <property type="entry name" value="NAD(P)-binding Rossmann-like Domain"/>
    <property type="match status" value="2"/>
</dbReference>
<dbReference type="InterPro" id="IPR036291">
    <property type="entry name" value="NAD(P)-bd_dom_sf"/>
</dbReference>
<comment type="caution">
    <text evidence="4">The sequence shown here is derived from an EMBL/GenBank/DDBJ whole genome shotgun (WGS) entry which is preliminary data.</text>
</comment>
<dbReference type="OrthoDB" id="9803111at2"/>
<evidence type="ECO:0000256" key="2">
    <source>
        <dbReference type="SAM" id="Phobius"/>
    </source>
</evidence>
<dbReference type="Proteomes" id="UP000036958">
    <property type="component" value="Unassembled WGS sequence"/>
</dbReference>
<dbReference type="AlphaFoldDB" id="A0A0L8V4Z3"/>
<feature type="transmembrane region" description="Helical" evidence="2">
    <location>
        <begin position="55"/>
        <end position="73"/>
    </location>
</feature>
<keyword evidence="2" id="KW-0472">Membrane</keyword>
<organism evidence="4 5">
    <name type="scientific">Sunxiuqinia dokdonensis</name>
    <dbReference type="NCBI Taxonomy" id="1409788"/>
    <lineage>
        <taxon>Bacteria</taxon>
        <taxon>Pseudomonadati</taxon>
        <taxon>Bacteroidota</taxon>
        <taxon>Bacteroidia</taxon>
        <taxon>Marinilabiliales</taxon>
        <taxon>Prolixibacteraceae</taxon>
        <taxon>Sunxiuqinia</taxon>
    </lineage>
</organism>
<feature type="domain" description="Polysaccharide biosynthesis protein CapD-like" evidence="3">
    <location>
        <begin position="298"/>
        <end position="581"/>
    </location>
</feature>
<keyword evidence="5" id="KW-1185">Reference proteome</keyword>
<reference evidence="5" key="1">
    <citation type="submission" date="2015-07" db="EMBL/GenBank/DDBJ databases">
        <title>Genome sequencing of Sunxiuqinia dokdonensis strain SK.</title>
        <authorList>
            <person name="Ahn S."/>
            <person name="Kim B.-C."/>
        </authorList>
    </citation>
    <scope>NUCLEOTIDE SEQUENCE [LARGE SCALE GENOMIC DNA]</scope>
    <source>
        <strain evidence="5">SK</strain>
    </source>
</reference>
<proteinExistence type="inferred from homology"/>
<dbReference type="InterPro" id="IPR051203">
    <property type="entry name" value="Polysaccharide_Synthase-Rel"/>
</dbReference>
<evidence type="ECO:0000256" key="1">
    <source>
        <dbReference type="ARBA" id="ARBA00007430"/>
    </source>
</evidence>
<comment type="similarity">
    <text evidence="1">Belongs to the polysaccharide synthase family.</text>
</comment>
<evidence type="ECO:0000313" key="4">
    <source>
        <dbReference type="EMBL" id="KOH43257.1"/>
    </source>
</evidence>
<evidence type="ECO:0000259" key="3">
    <source>
        <dbReference type="Pfam" id="PF02719"/>
    </source>
</evidence>
<dbReference type="EMBL" id="LGIA01000194">
    <property type="protein sequence ID" value="KOH43257.1"/>
    <property type="molecule type" value="Genomic_DNA"/>
</dbReference>
<name>A0A0L8V4Z3_9BACT</name>
<dbReference type="Pfam" id="PF13727">
    <property type="entry name" value="CoA_binding_3"/>
    <property type="match status" value="1"/>
</dbReference>
<dbReference type="InterPro" id="IPR003869">
    <property type="entry name" value="Polysac_CapD-like"/>
</dbReference>
<dbReference type="PATRIC" id="fig|1409788.3.peg.4012"/>
<sequence>MNELIYKSIRNFVVPRYFVLLTDIVITAGSFFAAYVLRLNFNLTEISVRQMTEQLLYIILPLYLMAFLFTGSFKGIVRHSSIEDAVRLCVAISGAMLFSLLVAWFSRRYLVQAWFLPYSVVLIHAAIVSVLLMGVRILTRGLYYTYIIQHKYYKRVFIFGAGEMGKIAANVLENEHYTRIHVMGFIDDDKSLIGKRLLGKPIFSEDYVFRKALKRMEIREVILAVDKGNIEPARKKALFDRCLMNGLGVREVSPFSDWIDGKLKWNQINEVRIEDLLGREPIRLDMTNISKGLKNAVVLVTGAAGSIGSEMVRQLLSLDLQQVVLLDQSESGLYDLQNELKASFPESRFDVIVASVVDRRRMRFLFEKYRPKYVFHAAAYKHVPLMEAAPYEAIRVNVGGTCLLADLSVEFNVKKFVMISTDKAVNPTNVMGASKRICELYIQALSQANHKETQFITTRFGNVLGSNGSVVPLFRKQIESGKPLTVTHPDIIRYFMTIPEACQLVLEAGFMGRGGEIFMFDMGEPVKIYNLAIKMIALAGLKPENIPIEITGLRPGEKLYEELLTNHDNTIQTHHAKIRMAKVCKLDFGSVKYAVDALLIASQFESEEELVCRMKALIPEFVSNNSKFSTCDEIIGRNHEG</sequence>
<dbReference type="RefSeq" id="WP_053187111.1">
    <property type="nucleotide sequence ID" value="NZ_LGIA01000194.1"/>
</dbReference>
<dbReference type="SUPFAM" id="SSF51735">
    <property type="entry name" value="NAD(P)-binding Rossmann-fold domains"/>
    <property type="match status" value="1"/>
</dbReference>
<dbReference type="CDD" id="cd05237">
    <property type="entry name" value="UDP_invert_4-6DH_SDR_e"/>
    <property type="match status" value="1"/>
</dbReference>
<feature type="transmembrane region" description="Helical" evidence="2">
    <location>
        <begin position="85"/>
        <end position="105"/>
    </location>
</feature>
<dbReference type="PANTHER" id="PTHR43318">
    <property type="entry name" value="UDP-N-ACETYLGLUCOSAMINE 4,6-DEHYDRATASE"/>
    <property type="match status" value="1"/>
</dbReference>
<keyword evidence="2" id="KW-0812">Transmembrane</keyword>
<feature type="transmembrane region" description="Helical" evidence="2">
    <location>
        <begin position="12"/>
        <end position="35"/>
    </location>
</feature>
<keyword evidence="2" id="KW-1133">Transmembrane helix</keyword>
<protein>
    <recommendedName>
        <fullName evidence="3">Polysaccharide biosynthesis protein CapD-like domain-containing protein</fullName>
    </recommendedName>
</protein>
<dbReference type="PANTHER" id="PTHR43318:SF1">
    <property type="entry name" value="POLYSACCHARIDE BIOSYNTHESIS PROTEIN EPSC-RELATED"/>
    <property type="match status" value="1"/>
</dbReference>
<dbReference type="InterPro" id="IPR029063">
    <property type="entry name" value="SAM-dependent_MTases_sf"/>
</dbReference>
<dbReference type="STRING" id="1409788.NC99_39250"/>
<dbReference type="SUPFAM" id="SSF53335">
    <property type="entry name" value="S-adenosyl-L-methionine-dependent methyltransferases"/>
    <property type="match status" value="1"/>
</dbReference>
<evidence type="ECO:0000313" key="5">
    <source>
        <dbReference type="Proteomes" id="UP000036958"/>
    </source>
</evidence>
<gene>
    <name evidence="4" type="ORF">NC99_39250</name>
</gene>
<feature type="transmembrane region" description="Helical" evidence="2">
    <location>
        <begin position="111"/>
        <end position="135"/>
    </location>
</feature>
<accession>A0A0L8V4Z3</accession>
<dbReference type="Pfam" id="PF02719">
    <property type="entry name" value="Polysacc_synt_2"/>
    <property type="match status" value="1"/>
</dbReference>